<dbReference type="Pfam" id="PF05183">
    <property type="entry name" value="RdRP"/>
    <property type="match status" value="1"/>
</dbReference>
<dbReference type="GO" id="GO:0003723">
    <property type="term" value="F:RNA binding"/>
    <property type="evidence" value="ECO:0007669"/>
    <property type="project" value="UniProtKB-KW"/>
</dbReference>
<sequence length="1181" mass="135192">MEVFCRKVPTHLKKHHLKRELTPILAGFDILAFECRVHARGGLATITIPDIDKAMLFLERYQQKKGQQKPPHQQLRILGTIIFVEEGKYEPDSYLLSALQNEETQRRSRPRRPIPISGGSAVHVPKKFPICSVSCGHFDFSETNPVFVEHWRLQVGGHVKFGPTKLIVTMPSMYSNLKLDFSYSSLRDCIYMSDSRVPAMTFYSYVSPHMYDVPFEPLPPHPRAAHSAAIARPAEKKRRVCFLDASHKIVVSSCFVYRVLLENPSDLRLISSLSSNRNIPSFERWKDTAIHPDVSYANQLRMFLVALSQQTFSFAVRFQLQMLVWNGELPINKVIKIFPYVEDLLSRHQDEYVAKMIRELPRRLSPPTPHAEIADVRLERIVKTLHEIEDSDRYFRPGYLHQNQVGIHRASVTPTGIYLDGPNAEKQNRVLRKYSAYSDSFLRVRFIEETGDMMTYDPSSNLDSIFHGRFREVLRDGIIIAGRHYVFLGFSHSSLRSRTCWFMAPFEDRGEIITVEKLIPKLGDFNHIRSPAKFAARLGQTFSDTLTSIPIEPHAVKRLPDVERNGRVFSDGCGTISQEILRRIYRDYPRQAGVRPTVFQIRFSGAKGMLSLDSSLEGQKVFLRNSMIKFEAGQDSDIEICGSGIERLPCYLNAPLIRILEDLGVARDVFLELQREEVDSLLRVVQSPQQVMRFLEESHISKSTRLPWLVSVLRALKLRYVQDPFLKRTIELALIMRLRDLKYKARIRIPKAVTLYGIMDETGFLNEGEIFVPMVNERFRREILVCKNVIITRSPAFHPGDVQLANAVSVPKDSPLRELHNCVVFSQKGSRDLPSQLSGGDLDGDLFNLIYDDRIRLHRIATPADYPRVPGVVLDRPVTIKDIQDFFITFMKQDQLGRIATTHKILADCRPGGTFNAECLTLAQLHSTAVDFSKTGTPVDVTKIPRSPPYRPDFMAPGPRVRVAESIEVLEDEDRHTLDDEEDDEDARPSLNYYKSKCALGHLYGMINEKEFLQDLRNAPEARQPPVNVLQRLWKYIEQETAGFIWDHNKEDAYSVRDIYEDGLLDIMYCYSDSPWKTTLTEEEVFIGNIMGRNHKQTIHQKESSRAMREAYDELVSWTMSLITGQGTDKGGESLERSIACFWAALNDRKGSFVPPQGKLRSFPWIAAIVCIQEVDKLASI</sequence>
<dbReference type="OMA" id="PNAVTLY"/>
<dbReference type="EC" id="2.7.7.48" evidence="1"/>
<keyword evidence="1" id="KW-0696">RNA-directed RNA polymerase</keyword>
<feature type="domain" description="RDRP core" evidence="2">
    <location>
        <begin position="412"/>
        <end position="1005"/>
    </location>
</feature>
<accession>A0A0U1LZV8</accession>
<comment type="similarity">
    <text evidence="1">Belongs to the RdRP family.</text>
</comment>
<dbReference type="PANTHER" id="PTHR23079">
    <property type="entry name" value="RNA-DEPENDENT RNA POLYMERASE"/>
    <property type="match status" value="1"/>
</dbReference>
<keyword evidence="5" id="KW-1185">Reference proteome</keyword>
<keyword evidence="1" id="KW-0548">Nucleotidyltransferase</keyword>
<keyword evidence="1" id="KW-0808">Transferase</keyword>
<evidence type="ECO:0000259" key="2">
    <source>
        <dbReference type="Pfam" id="PF05183"/>
    </source>
</evidence>
<dbReference type="Proteomes" id="UP000054383">
    <property type="component" value="Unassembled WGS sequence"/>
</dbReference>
<dbReference type="AlphaFoldDB" id="A0A0U1LZV8"/>
<organism evidence="4 5">
    <name type="scientific">Talaromyces islandicus</name>
    <name type="common">Penicillium islandicum</name>
    <dbReference type="NCBI Taxonomy" id="28573"/>
    <lineage>
        <taxon>Eukaryota</taxon>
        <taxon>Fungi</taxon>
        <taxon>Dikarya</taxon>
        <taxon>Ascomycota</taxon>
        <taxon>Pezizomycotina</taxon>
        <taxon>Eurotiomycetes</taxon>
        <taxon>Eurotiomycetidae</taxon>
        <taxon>Eurotiales</taxon>
        <taxon>Trichocomaceae</taxon>
        <taxon>Talaromyces</taxon>
        <taxon>Talaromyces sect. Islandici</taxon>
    </lineage>
</organism>
<dbReference type="STRING" id="28573.A0A0U1LZV8"/>
<dbReference type="InterPro" id="IPR007855">
    <property type="entry name" value="RDRP"/>
</dbReference>
<reference evidence="4 5" key="1">
    <citation type="submission" date="2015-04" db="EMBL/GenBank/DDBJ databases">
        <authorList>
            <person name="Syromyatnikov M.Y."/>
            <person name="Popov V.N."/>
        </authorList>
    </citation>
    <scope>NUCLEOTIDE SEQUENCE [LARGE SCALE GENOMIC DNA]</scope>
    <source>
        <strain evidence="4">WF-38-12</strain>
    </source>
</reference>
<dbReference type="Pfam" id="PF25358">
    <property type="entry name" value="PH_fung_RdRP"/>
    <property type="match status" value="1"/>
</dbReference>
<gene>
    <name evidence="4" type="ORF">PISL3812_05872</name>
</gene>
<keyword evidence="1" id="KW-0694">RNA-binding</keyword>
<comment type="catalytic activity">
    <reaction evidence="1">
        <text>RNA(n) + a ribonucleoside 5'-triphosphate = RNA(n+1) + diphosphate</text>
        <dbReference type="Rhea" id="RHEA:21248"/>
        <dbReference type="Rhea" id="RHEA-COMP:14527"/>
        <dbReference type="Rhea" id="RHEA-COMP:17342"/>
        <dbReference type="ChEBI" id="CHEBI:33019"/>
        <dbReference type="ChEBI" id="CHEBI:61557"/>
        <dbReference type="ChEBI" id="CHEBI:140395"/>
        <dbReference type="EC" id="2.7.7.48"/>
    </reaction>
</comment>
<dbReference type="GO" id="GO:0031380">
    <property type="term" value="C:nuclear RNA-directed RNA polymerase complex"/>
    <property type="evidence" value="ECO:0007669"/>
    <property type="project" value="TreeGrafter"/>
</dbReference>
<dbReference type="PANTHER" id="PTHR23079:SF17">
    <property type="entry name" value="RNA-DEPENDENT RNA POLYMERASE"/>
    <property type="match status" value="1"/>
</dbReference>
<feature type="domain" description="RdRP-like PH" evidence="3">
    <location>
        <begin position="126"/>
        <end position="293"/>
    </location>
</feature>
<dbReference type="InterPro" id="IPR057503">
    <property type="entry name" value="PH_RdRP"/>
</dbReference>
<evidence type="ECO:0000259" key="3">
    <source>
        <dbReference type="Pfam" id="PF25358"/>
    </source>
</evidence>
<dbReference type="GO" id="GO:0003968">
    <property type="term" value="F:RNA-directed RNA polymerase activity"/>
    <property type="evidence" value="ECO:0007669"/>
    <property type="project" value="UniProtKB-KW"/>
</dbReference>
<dbReference type="GO" id="GO:0030422">
    <property type="term" value="P:siRNA processing"/>
    <property type="evidence" value="ECO:0007669"/>
    <property type="project" value="TreeGrafter"/>
</dbReference>
<evidence type="ECO:0000313" key="4">
    <source>
        <dbReference type="EMBL" id="CRG88837.1"/>
    </source>
</evidence>
<dbReference type="EMBL" id="CVMT01000005">
    <property type="protein sequence ID" value="CRG88837.1"/>
    <property type="molecule type" value="Genomic_DNA"/>
</dbReference>
<protein>
    <recommendedName>
        <fullName evidence="1">RNA-dependent RNA polymerase</fullName>
        <ecNumber evidence="1">2.7.7.48</ecNumber>
    </recommendedName>
</protein>
<evidence type="ECO:0000313" key="5">
    <source>
        <dbReference type="Proteomes" id="UP000054383"/>
    </source>
</evidence>
<evidence type="ECO:0000256" key="1">
    <source>
        <dbReference type="RuleBase" id="RU363098"/>
    </source>
</evidence>
<proteinExistence type="inferred from homology"/>
<dbReference type="InterPro" id="IPR057596">
    <property type="entry name" value="RDRP_core"/>
</dbReference>
<dbReference type="OrthoDB" id="6513042at2759"/>
<name>A0A0U1LZV8_TALIS</name>